<dbReference type="PANTHER" id="PTHR33710:SF71">
    <property type="entry name" value="ENDONUCLEASE_EXONUCLEASE_PHOSPHATASE DOMAIN-CONTAINING PROTEIN"/>
    <property type="match status" value="1"/>
</dbReference>
<dbReference type="EMBL" id="LSRQ01000345">
    <property type="protein sequence ID" value="OAY83381.1"/>
    <property type="molecule type" value="Genomic_DNA"/>
</dbReference>
<accession>A0A199W2A9</accession>
<dbReference type="PANTHER" id="PTHR33710">
    <property type="entry name" value="BNAC02G09200D PROTEIN"/>
    <property type="match status" value="1"/>
</dbReference>
<dbReference type="SUPFAM" id="SSF56219">
    <property type="entry name" value="DNase I-like"/>
    <property type="match status" value="1"/>
</dbReference>
<dbReference type="AlphaFoldDB" id="A0A199W2A9"/>
<dbReference type="Proteomes" id="UP000092600">
    <property type="component" value="Unassembled WGS sequence"/>
</dbReference>
<evidence type="ECO:0000256" key="1">
    <source>
        <dbReference type="SAM" id="Phobius"/>
    </source>
</evidence>
<evidence type="ECO:0008006" key="4">
    <source>
        <dbReference type="Google" id="ProtNLM"/>
    </source>
</evidence>
<gene>
    <name evidence="2" type="ORF">ACMD2_21719</name>
</gene>
<name>A0A199W2A9_ANACO</name>
<comment type="caution">
    <text evidence="2">The sequence shown here is derived from an EMBL/GenBank/DDBJ whole genome shotgun (WGS) entry which is preliminary data.</text>
</comment>
<protein>
    <recommendedName>
        <fullName evidence="4">Endonuclease/exonuclease/phosphatase domain-containing protein</fullName>
    </recommendedName>
</protein>
<dbReference type="Gene3D" id="3.60.10.10">
    <property type="entry name" value="Endonuclease/exonuclease/phosphatase"/>
    <property type="match status" value="1"/>
</dbReference>
<organism evidence="2 3">
    <name type="scientific">Ananas comosus</name>
    <name type="common">Pineapple</name>
    <name type="synonym">Ananas ananas</name>
    <dbReference type="NCBI Taxonomy" id="4615"/>
    <lineage>
        <taxon>Eukaryota</taxon>
        <taxon>Viridiplantae</taxon>
        <taxon>Streptophyta</taxon>
        <taxon>Embryophyta</taxon>
        <taxon>Tracheophyta</taxon>
        <taxon>Spermatophyta</taxon>
        <taxon>Magnoliopsida</taxon>
        <taxon>Liliopsida</taxon>
        <taxon>Poales</taxon>
        <taxon>Bromeliaceae</taxon>
        <taxon>Bromelioideae</taxon>
        <taxon>Ananas</taxon>
    </lineage>
</organism>
<keyword evidence="1" id="KW-1133">Transmembrane helix</keyword>
<dbReference type="InterPro" id="IPR036691">
    <property type="entry name" value="Endo/exonu/phosph_ase_sf"/>
</dbReference>
<keyword evidence="1" id="KW-0472">Membrane</keyword>
<proteinExistence type="predicted"/>
<sequence>MVFGVASFYVLGLVFAVAVNSVFVFWCWNVRGFNDPSKRCAVRAVVSKLRNAVESKVNHVSGSFLSSVGGSLLNKCVFLEAVGASGGIITGWSSRFFSCSEFFLTNVYGPASWDGKEEFFAELAQLKDHCVGKWIICGDFSWTRGQEEWRGKHWSTRATGLFNDLIRDLALIDLPMFNQSYTWSNLHATPTLARLDRFLVSTEWDHEFPLTRVETLPRITSDHCPILLTAKNCSRGKTKIFHFEEAWLNHAGFISKFLDWWREGSQGPRKKSAVLSFTAKLRHCRIRIKEWCTNEFYSVRGVKNQLMMKYSE</sequence>
<reference evidence="2 3" key="1">
    <citation type="journal article" date="2016" name="DNA Res.">
        <title>The draft genome of MD-2 pineapple using hybrid error correction of long reads.</title>
        <authorList>
            <person name="Redwan R.M."/>
            <person name="Saidin A."/>
            <person name="Kumar S.V."/>
        </authorList>
    </citation>
    <scope>NUCLEOTIDE SEQUENCE [LARGE SCALE GENOMIC DNA]</scope>
    <source>
        <strain evidence="3">cv. MD2</strain>
        <tissue evidence="2">Leaf</tissue>
    </source>
</reference>
<feature type="transmembrane region" description="Helical" evidence="1">
    <location>
        <begin position="6"/>
        <end position="28"/>
    </location>
</feature>
<evidence type="ECO:0000313" key="3">
    <source>
        <dbReference type="Proteomes" id="UP000092600"/>
    </source>
</evidence>
<dbReference type="STRING" id="4615.A0A199W2A9"/>
<keyword evidence="1" id="KW-0812">Transmembrane</keyword>
<evidence type="ECO:0000313" key="2">
    <source>
        <dbReference type="EMBL" id="OAY83381.1"/>
    </source>
</evidence>